<reference evidence="1" key="1">
    <citation type="journal article" date="2014" name="Nat. Commun.">
        <title>The tobacco genome sequence and its comparison with those of tomato and potato.</title>
        <authorList>
            <person name="Sierro N."/>
            <person name="Battey J.N."/>
            <person name="Ouadi S."/>
            <person name="Bakaher N."/>
            <person name="Bovet L."/>
            <person name="Willig A."/>
            <person name="Goepfert S."/>
            <person name="Peitsch M.C."/>
            <person name="Ivanov N.V."/>
        </authorList>
    </citation>
    <scope>NUCLEOTIDE SEQUENCE [LARGE SCALE GENOMIC DNA]</scope>
</reference>
<reference evidence="2" key="2">
    <citation type="submission" date="2025-08" db="UniProtKB">
        <authorList>
            <consortium name="RefSeq"/>
        </authorList>
    </citation>
    <scope>IDENTIFICATION</scope>
    <source>
        <tissue evidence="2">Leaf</tissue>
    </source>
</reference>
<organism evidence="1 2">
    <name type="scientific">Nicotiana tabacum</name>
    <name type="common">Common tobacco</name>
    <dbReference type="NCBI Taxonomy" id="4097"/>
    <lineage>
        <taxon>Eukaryota</taxon>
        <taxon>Viridiplantae</taxon>
        <taxon>Streptophyta</taxon>
        <taxon>Embryophyta</taxon>
        <taxon>Tracheophyta</taxon>
        <taxon>Spermatophyta</taxon>
        <taxon>Magnoliopsida</taxon>
        <taxon>eudicotyledons</taxon>
        <taxon>Gunneridae</taxon>
        <taxon>Pentapetalae</taxon>
        <taxon>asterids</taxon>
        <taxon>lamiids</taxon>
        <taxon>Solanales</taxon>
        <taxon>Solanaceae</taxon>
        <taxon>Nicotianoideae</taxon>
        <taxon>Nicotianeae</taxon>
        <taxon>Nicotiana</taxon>
    </lineage>
</organism>
<evidence type="ECO:0000313" key="1">
    <source>
        <dbReference type="Proteomes" id="UP000790787"/>
    </source>
</evidence>
<gene>
    <name evidence="2" type="primary">LOC142172624</name>
</gene>
<keyword evidence="1" id="KW-1185">Reference proteome</keyword>
<dbReference type="Proteomes" id="UP000790787">
    <property type="component" value="Chromosome 18"/>
</dbReference>
<dbReference type="RefSeq" id="XP_075092389.1">
    <property type="nucleotide sequence ID" value="XM_075236288.1"/>
</dbReference>
<proteinExistence type="predicted"/>
<evidence type="ECO:0000313" key="2">
    <source>
        <dbReference type="RefSeq" id="XP_075092389.1"/>
    </source>
</evidence>
<sequence>MTQIAQVSEAWENVAMYSSKNTNNNENYKPKRSQVQCEYCHYKGHTKEICYKLVGYPPDFKSKKKGINTGQYANQVCGAEVNCTDKYIMGSNVASSVTQQGRGGSHTNSGVPKPTNQPTFFQQMSHRALVFTPEQYQQIVHLLSKGSIEGSDSSSKLVVADLFSGQVKGIGKKKHRLYILCGNTSISASSQHLQLRHKRLGYAAIDIIKKIETLSKLTTGHSNQSCTGGPVAKQTKMPFQLSNTITTFTWIFLLNSKSEATIILRDFLTQANNVFSTTVKILRTDNGSEFFSIEFRSPFEKLYLYPPSLPRLERFRNLVFPVLDLLSPELNVATHISSSTPTIEDSTEPVADTTVSEPIIPTMSDYQDDAYAETCAIQSYPAEPLEECRGSSRPSKSPAWLQDYVTISKGSKCTYHISSYISYSHISPTFRQALTAYSALTQPTTFKEAATDPRWVKAMQLEIDALEDNHTWSIIDLPPGKTPIGYRWVYKIKYKASGKVEKFKARLVAKGYSQKEGLDYGKTFSPVAKIVTIRSIITLAASKQWLIFQMDVNNAFLNGDLIEEVYMHIPEGFARQGDTHKKVLSQFMHYPKNSHKETSLRVVQYINEAPALGLMMPAESSSKLIAYCDSDWGACIQTRRSVTGYLVKFGNALISRKSKKQSTISRSSTEAEFRSMASCAAEVTWLTSLYSELGVKIELSITLICDSKTAIQIAVNPLFHERTKHIDID</sequence>
<protein>
    <submittedName>
        <fullName evidence="2">Uncharacterized protein LOC142172624</fullName>
    </submittedName>
</protein>
<name>A0AC58T575_TOBAC</name>
<accession>A0AC58T575</accession>